<accession>A0A2V3TYP1</accession>
<dbReference type="AlphaFoldDB" id="A0A2V3TYP1"/>
<organism evidence="1 2">
    <name type="scientific">Chelatococcus asaccharovorans</name>
    <dbReference type="NCBI Taxonomy" id="28210"/>
    <lineage>
        <taxon>Bacteria</taxon>
        <taxon>Pseudomonadati</taxon>
        <taxon>Pseudomonadota</taxon>
        <taxon>Alphaproteobacteria</taxon>
        <taxon>Hyphomicrobiales</taxon>
        <taxon>Chelatococcaceae</taxon>
        <taxon>Chelatococcus</taxon>
    </lineage>
</organism>
<comment type="caution">
    <text evidence="1">The sequence shown here is derived from an EMBL/GenBank/DDBJ whole genome shotgun (WGS) entry which is preliminary data.</text>
</comment>
<evidence type="ECO:0000313" key="2">
    <source>
        <dbReference type="Proteomes" id="UP000248021"/>
    </source>
</evidence>
<evidence type="ECO:0000313" key="1">
    <source>
        <dbReference type="EMBL" id="PXW54688.1"/>
    </source>
</evidence>
<name>A0A2V3TYP1_9HYPH</name>
<sequence length="85" mass="9475">MWQAWMRLSRDVTLLSFEAQEVIALRMLRLAGGGPVAEAEVNRMVDEKVTAFVEVAATIATGGAAEHVVSKLRRKVRANGRRLRR</sequence>
<reference evidence="1 2" key="1">
    <citation type="submission" date="2018-05" db="EMBL/GenBank/DDBJ databases">
        <title>Genomic Encyclopedia of Type Strains, Phase IV (KMG-IV): sequencing the most valuable type-strain genomes for metagenomic binning, comparative biology and taxonomic classification.</title>
        <authorList>
            <person name="Goeker M."/>
        </authorList>
    </citation>
    <scope>NUCLEOTIDE SEQUENCE [LARGE SCALE GENOMIC DNA]</scope>
    <source>
        <strain evidence="1 2">DSM 6462</strain>
    </source>
</reference>
<gene>
    <name evidence="1" type="ORF">C7450_111220</name>
</gene>
<dbReference type="Proteomes" id="UP000248021">
    <property type="component" value="Unassembled WGS sequence"/>
</dbReference>
<keyword evidence="2" id="KW-1185">Reference proteome</keyword>
<proteinExistence type="predicted"/>
<dbReference type="OrthoDB" id="8455046at2"/>
<protein>
    <submittedName>
        <fullName evidence="1">Uncharacterized protein</fullName>
    </submittedName>
</protein>
<dbReference type="EMBL" id="QJJK01000011">
    <property type="protein sequence ID" value="PXW54688.1"/>
    <property type="molecule type" value="Genomic_DNA"/>
</dbReference>